<dbReference type="Pfam" id="PF20085">
    <property type="entry name" value="TGL"/>
    <property type="match status" value="1"/>
</dbReference>
<comment type="function">
    <text evidence="4">Probably plays a role in the assembly of the spore coat proteins by catalyzing epsilon-(gamma-glutamyl)lysine cross-links.</text>
</comment>
<evidence type="ECO:0000313" key="14">
    <source>
        <dbReference type="Proteomes" id="UP000194131"/>
    </source>
</evidence>
<dbReference type="Proteomes" id="UP000236165">
    <property type="component" value="Unassembled WGS sequence"/>
</dbReference>
<dbReference type="EC" id="2.3.2.13" evidence="4"/>
<comment type="catalytic activity">
    <reaction evidence="4">
        <text>L-glutaminyl-[protein] + L-lysyl-[protein] = [protein]-L-lysyl-N(6)-5-L-glutamyl-[protein] + NH4(+)</text>
        <dbReference type="Rhea" id="RHEA:54816"/>
        <dbReference type="Rhea" id="RHEA-COMP:9752"/>
        <dbReference type="Rhea" id="RHEA-COMP:10207"/>
        <dbReference type="Rhea" id="RHEA-COMP:14005"/>
        <dbReference type="ChEBI" id="CHEBI:28938"/>
        <dbReference type="ChEBI" id="CHEBI:29969"/>
        <dbReference type="ChEBI" id="CHEBI:30011"/>
        <dbReference type="ChEBI" id="CHEBI:138370"/>
        <dbReference type="EC" id="2.3.2.13"/>
    </reaction>
</comment>
<protein>
    <recommendedName>
        <fullName evidence="4">Protein-glutamine gamma-glutamyltransferase</fullName>
        <ecNumber evidence="4">2.3.2.13</ecNumber>
    </recommendedName>
    <alternativeName>
        <fullName evidence="4">Transglutaminase</fullName>
        <shortName evidence="4">TGase</shortName>
    </alternativeName>
</protein>
<dbReference type="RefSeq" id="WP_002066931.1">
    <property type="nucleotide sequence ID" value="NZ_CAKJWQ010000011.1"/>
</dbReference>
<evidence type="ECO:0000256" key="1">
    <source>
        <dbReference type="ARBA" id="ARBA00022679"/>
    </source>
</evidence>
<evidence type="ECO:0000313" key="17">
    <source>
        <dbReference type="Proteomes" id="UP000305524"/>
    </source>
</evidence>
<dbReference type="EMBL" id="SZOD01000536">
    <property type="protein sequence ID" value="TKI82568.1"/>
    <property type="molecule type" value="Genomic_DNA"/>
</dbReference>
<keyword evidence="1 4" id="KW-0808">Transferase</keyword>
<gene>
    <name evidence="4 9" type="primary">tgl</name>
    <name evidence="5" type="ORF">B7492_21040</name>
    <name evidence="9" type="ORF">BACWE_19660</name>
    <name evidence="6" type="ORF">bcere0026_37120</name>
    <name evidence="10" type="ORF">DET55_103219</name>
    <name evidence="11" type="ORF">FC701_20975</name>
    <name evidence="7" type="ORF">III_01528</name>
    <name evidence="8" type="ORF">S3E15_03342</name>
</gene>
<dbReference type="EMBL" id="AHEV01000009">
    <property type="protein sequence ID" value="EJR43453.1"/>
    <property type="molecule type" value="Genomic_DNA"/>
</dbReference>
<dbReference type="EMBL" id="QTTY01000003">
    <property type="protein sequence ID" value="REF40321.1"/>
    <property type="molecule type" value="Genomic_DNA"/>
</dbReference>
<evidence type="ECO:0000256" key="3">
    <source>
        <dbReference type="ARBA" id="ARBA00023315"/>
    </source>
</evidence>
<evidence type="ECO:0000313" key="5">
    <source>
        <dbReference type="EMBL" id="ARJ23531.1"/>
    </source>
</evidence>
<evidence type="ECO:0000313" key="7">
    <source>
        <dbReference type="EMBL" id="EJR43453.1"/>
    </source>
</evidence>
<dbReference type="Proteomes" id="UP000305524">
    <property type="component" value="Unassembled WGS sequence"/>
</dbReference>
<dbReference type="Proteomes" id="UP000192932">
    <property type="component" value="Chromosome"/>
</dbReference>
<dbReference type="EMBL" id="MRWU01000003">
    <property type="protein sequence ID" value="OSX94744.1"/>
    <property type="molecule type" value="Genomic_DNA"/>
</dbReference>
<dbReference type="Proteomes" id="UP000001753">
    <property type="component" value="Chromosome"/>
</dbReference>
<accession>A0A084J3T4</accession>
<dbReference type="EMBL" id="MKZQ01000020">
    <property type="protein sequence ID" value="PJN71616.1"/>
    <property type="molecule type" value="Genomic_DNA"/>
</dbReference>
<evidence type="ECO:0000313" key="11">
    <source>
        <dbReference type="EMBL" id="TKI82568.1"/>
    </source>
</evidence>
<evidence type="ECO:0000313" key="8">
    <source>
        <dbReference type="EMBL" id="OSX94744.1"/>
    </source>
</evidence>
<dbReference type="InterPro" id="IPR020916">
    <property type="entry name" value="Gln_gamma-glutamylTfrase_bac"/>
</dbReference>
<dbReference type="HOGENOM" id="CLU_088922_0_0_9"/>
<keyword evidence="2 4" id="KW-0749">Sporulation</keyword>
<dbReference type="NCBIfam" id="NF002869">
    <property type="entry name" value="PRK03187.1"/>
    <property type="match status" value="1"/>
</dbReference>
<evidence type="ECO:0000313" key="16">
    <source>
        <dbReference type="Proteomes" id="UP000256530"/>
    </source>
</evidence>
<dbReference type="Proteomes" id="UP000194131">
    <property type="component" value="Unassembled WGS sequence"/>
</dbReference>
<accession>A0A0D6SPX6</accession>
<reference evidence="11 17" key="7">
    <citation type="journal article" date="2019" name="Environ. Microbiol.">
        <title>An active ?-lactamase is a part of an orchestrated cell wall stress resistance network of Bacillus subtilis and related rhizosphere species.</title>
        <authorList>
            <person name="Bucher T."/>
            <person name="Keren-Paz A."/>
            <person name="Hausser J."/>
            <person name="Olender T."/>
            <person name="Cytryn E."/>
            <person name="Kolodkin-Gal I."/>
        </authorList>
    </citation>
    <scope>NUCLEOTIDE SEQUENCE [LARGE SCALE GENOMIC DNA]</scope>
    <source>
        <strain evidence="11 17">I186</strain>
    </source>
</reference>
<reference evidence="5 13" key="5">
    <citation type="submission" date="2017-04" db="EMBL/GenBank/DDBJ databases">
        <title>The Characteristic of a Fine Plant Growth-Promoting Rhizobacteria Bacillus mycoides Gnyt1 and its Whole Genome Sequencing Analysis.</title>
        <authorList>
            <person name="Li J.H."/>
            <person name="Yao T."/>
        </authorList>
    </citation>
    <scope>NUCLEOTIDE SEQUENCE [LARGE SCALE GENOMIC DNA]</scope>
    <source>
        <strain evidence="5 13">Gnyt1</strain>
    </source>
</reference>
<dbReference type="EMBL" id="ACMP01000099">
    <property type="protein sequence ID" value="EEL69293.1"/>
    <property type="molecule type" value="Genomic_DNA"/>
</dbReference>
<dbReference type="Proteomes" id="UP000256530">
    <property type="component" value="Unassembled WGS sequence"/>
</dbReference>
<sequence>MIVIGRSIVHPYITNEYEPFAAEKQQILSIMAGNQEVYSFRTADELSFDLNLRVNIITSALELFQSGFQFRTFQQSFCNPQFWERTSLGGFQLLPNIAPSIAIQDIFKNGKLYGTECATAMIIIFYKALLSLYEEKTFNRLFANLLLYTWDYDRDLKLITKTSGDIVPGDLVYFKNPQVNPATIEWQGENTIYLGNFFFYGHGVGVKTKEEIIYSLNERRIPYAFISAYLTDFITRIDSRMMSQYAPPNTPQTSIGFIPIRDDAIVATVGHTTTIY</sequence>
<dbReference type="Proteomes" id="UP000006976">
    <property type="component" value="Unassembled WGS sequence"/>
</dbReference>
<dbReference type="EMBL" id="CP020743">
    <property type="protein sequence ID" value="ARJ23531.1"/>
    <property type="molecule type" value="Genomic_DNA"/>
</dbReference>
<evidence type="ECO:0000313" key="12">
    <source>
        <dbReference type="Proteomes" id="UP000006976"/>
    </source>
</evidence>
<name>A0A084J3T4_BACMY</name>
<proteinExistence type="inferred from homology"/>
<dbReference type="AlphaFoldDB" id="A0A084J3T4"/>
<reference evidence="8 14" key="4">
    <citation type="submission" date="2016-12" db="EMBL/GenBank/DDBJ databases">
        <title>Genome Sequences of Twelve Sporeforming Bacillus Species Isolated from Foods.</title>
        <authorList>
            <person name="De Jong A."/>
            <person name="Holsappel S."/>
            <person name="Kuipers O.P."/>
        </authorList>
    </citation>
    <scope>NUCLEOTIDE SEQUENCE [LARGE SCALE GENOMIC DNA]</scope>
    <source>
        <strain evidence="8 14">S3E15</strain>
    </source>
</reference>
<organism evidence="6">
    <name type="scientific">Bacillus mycoides</name>
    <dbReference type="NCBI Taxonomy" id="1405"/>
    <lineage>
        <taxon>Bacteria</taxon>
        <taxon>Bacillati</taxon>
        <taxon>Bacillota</taxon>
        <taxon>Bacilli</taxon>
        <taxon>Bacillales</taxon>
        <taxon>Bacillaceae</taxon>
        <taxon>Bacillus</taxon>
        <taxon>Bacillus cereus group</taxon>
    </lineage>
</organism>
<dbReference type="HAMAP" id="MF_00727">
    <property type="entry name" value="Tgl"/>
    <property type="match status" value="1"/>
</dbReference>
<evidence type="ECO:0000313" key="9">
    <source>
        <dbReference type="EMBL" id="PJN71616.1"/>
    </source>
</evidence>
<keyword evidence="3 4" id="KW-0012">Acyltransferase</keyword>
<evidence type="ECO:0000313" key="6">
    <source>
        <dbReference type="EMBL" id="EEL69293.1"/>
    </source>
</evidence>
<reference evidence="6" key="1">
    <citation type="journal article" date="2012" name="Genome Res.">
        <title>Genomic characterization of the Bacillus cereus sensu lato species: Backdrop to the evolution of Bacillus anthracis.</title>
        <authorList>
            <person name="Zwick M.E."/>
            <person name="Joseph S.J."/>
            <person name="Didelot X."/>
            <person name="Chen P.E."/>
            <person name="Bishop-Lilly K.A."/>
            <person name="Stewart A.C."/>
            <person name="Willner K."/>
            <person name="Nolan N."/>
            <person name="Lentz S."/>
            <person name="Thomason M.K."/>
            <person name="Sozhamannan S."/>
            <person name="Mateczun A.J."/>
            <person name="Du L."/>
            <person name="Read T.D."/>
        </authorList>
    </citation>
    <scope>NUCLEOTIDE SEQUENCE [LARGE SCALE GENOMIC DNA]</scope>
    <source>
        <strain evidence="6">AH603</strain>
    </source>
</reference>
<dbReference type="GO" id="GO:0030435">
    <property type="term" value="P:sporulation resulting in formation of a cellular spore"/>
    <property type="evidence" value="ECO:0007669"/>
    <property type="project" value="UniProtKB-UniRule"/>
</dbReference>
<evidence type="ECO:0000256" key="2">
    <source>
        <dbReference type="ARBA" id="ARBA00022969"/>
    </source>
</evidence>
<reference evidence="10 16" key="6">
    <citation type="submission" date="2018-08" db="EMBL/GenBank/DDBJ databases">
        <title>Freshwater and sediment microbial communities from various areas in North America, analyzing microbe dynamics in response to fracking.</title>
        <authorList>
            <person name="Lamendella R."/>
        </authorList>
    </citation>
    <scope>NUCLEOTIDE SEQUENCE [LARGE SCALE GENOMIC DNA]</scope>
    <source>
        <strain evidence="10 16">DB-1</strain>
    </source>
</reference>
<evidence type="ECO:0000313" key="13">
    <source>
        <dbReference type="Proteomes" id="UP000192932"/>
    </source>
</evidence>
<evidence type="ECO:0000313" key="10">
    <source>
        <dbReference type="EMBL" id="REF40321.1"/>
    </source>
</evidence>
<evidence type="ECO:0000256" key="4">
    <source>
        <dbReference type="HAMAP-Rule" id="MF_00727"/>
    </source>
</evidence>
<dbReference type="GO" id="GO:0003810">
    <property type="term" value="F:protein-glutamine gamma-glutamyltransferase activity"/>
    <property type="evidence" value="ECO:0007669"/>
    <property type="project" value="UniProtKB-UniRule"/>
</dbReference>
<reference evidence="9 15" key="3">
    <citation type="submission" date="2016-10" db="EMBL/GenBank/DDBJ databases">
        <title>Genome Sequence of Bacillus weihenstephanensis GM6LP.</title>
        <authorList>
            <person name="Poehlein A."/>
            <person name="Wemheuer F."/>
            <person name="Hollensteiner J."/>
            <person name="Wemheuer B."/>
        </authorList>
    </citation>
    <scope>NUCLEOTIDE SEQUENCE [LARGE SCALE GENOMIC DNA]</scope>
    <source>
        <strain evidence="9 15">GM6LP</strain>
    </source>
</reference>
<accession>C2XYD2</accession>
<accession>J8IUW1</accession>
<reference evidence="7 12" key="2">
    <citation type="submission" date="2012-04" db="EMBL/GenBank/DDBJ databases">
        <title>The Genome Sequence of Bacillus cereus VD078.</title>
        <authorList>
            <consortium name="The Broad Institute Genome Sequencing Platform"/>
            <consortium name="The Broad Institute Genome Sequencing Center for Infectious Disease"/>
            <person name="Feldgarden M."/>
            <person name="Van der Auwera G.A."/>
            <person name="Mahillon J."/>
            <person name="Duprez V."/>
            <person name="Timmery S."/>
            <person name="Mattelet C."/>
            <person name="Dierick K."/>
            <person name="Sun M."/>
            <person name="Yu Z."/>
            <person name="Zhu L."/>
            <person name="Hu X."/>
            <person name="Shank E.B."/>
            <person name="Swiecicka I."/>
            <person name="Hansen B.M."/>
            <person name="Andrup L."/>
            <person name="Young S.K."/>
            <person name="Zeng Q."/>
            <person name="Gargeya S."/>
            <person name="Fitzgerald M."/>
            <person name="Haas B."/>
            <person name="Abouelleil A."/>
            <person name="Alvarado L."/>
            <person name="Arachchi H.M."/>
            <person name="Berlin A."/>
            <person name="Chapman S.B."/>
            <person name="Goldberg J."/>
            <person name="Griggs A."/>
            <person name="Gujja S."/>
            <person name="Hansen M."/>
            <person name="Howarth C."/>
            <person name="Imamovic A."/>
            <person name="Larimer J."/>
            <person name="McCowen C."/>
            <person name="Montmayeur A."/>
            <person name="Murphy C."/>
            <person name="Neiman D."/>
            <person name="Pearson M."/>
            <person name="Priest M."/>
            <person name="Roberts A."/>
            <person name="Saif S."/>
            <person name="Shea T."/>
            <person name="Sisk P."/>
            <person name="Sykes S."/>
            <person name="Wortman J."/>
            <person name="Nusbaum C."/>
            <person name="Birren B."/>
        </authorList>
    </citation>
    <scope>NUCLEOTIDE SEQUENCE [LARGE SCALE GENOMIC DNA]</scope>
    <source>
        <strain evidence="7 12">VD078</strain>
    </source>
</reference>
<evidence type="ECO:0000313" key="15">
    <source>
        <dbReference type="Proteomes" id="UP000236165"/>
    </source>
</evidence>
<comment type="similarity">
    <text evidence="4">Belongs to the bacillus TGase family.</text>
</comment>